<accession>A0A0V0GUR3</accession>
<evidence type="ECO:0000256" key="1">
    <source>
        <dbReference type="SAM" id="MobiDB-lite"/>
    </source>
</evidence>
<protein>
    <submittedName>
        <fullName evidence="2">Putative ovule protein</fullName>
    </submittedName>
</protein>
<feature type="compositionally biased region" description="Basic residues" evidence="1">
    <location>
        <begin position="19"/>
        <end position="31"/>
    </location>
</feature>
<reference evidence="2" key="1">
    <citation type="submission" date="2015-12" db="EMBL/GenBank/DDBJ databases">
        <title>Gene expression during late stages of embryo sac development: a critical building block for successful pollen-pistil interactions.</title>
        <authorList>
            <person name="Liu Y."/>
            <person name="Joly V."/>
            <person name="Sabar M."/>
            <person name="Matton D.P."/>
        </authorList>
    </citation>
    <scope>NUCLEOTIDE SEQUENCE</scope>
</reference>
<evidence type="ECO:0000313" key="2">
    <source>
        <dbReference type="EMBL" id="JAP11919.1"/>
    </source>
</evidence>
<name>A0A0V0GUR3_SOLCH</name>
<sequence length="87" mass="10590">MKIRGRKRVRDTRIRQRRKVRGIGRRSKRSFMGKITRMERRRKRRRRRIRSMTMVAAVEATVIRSHLYITPFAPSYIFSFSLCTSFL</sequence>
<feature type="region of interest" description="Disordered" evidence="1">
    <location>
        <begin position="19"/>
        <end position="46"/>
    </location>
</feature>
<proteinExistence type="predicted"/>
<dbReference type="AlphaFoldDB" id="A0A0V0GUR3"/>
<organism evidence="2">
    <name type="scientific">Solanum chacoense</name>
    <name type="common">Chaco potato</name>
    <dbReference type="NCBI Taxonomy" id="4108"/>
    <lineage>
        <taxon>Eukaryota</taxon>
        <taxon>Viridiplantae</taxon>
        <taxon>Streptophyta</taxon>
        <taxon>Embryophyta</taxon>
        <taxon>Tracheophyta</taxon>
        <taxon>Spermatophyta</taxon>
        <taxon>Magnoliopsida</taxon>
        <taxon>eudicotyledons</taxon>
        <taxon>Gunneridae</taxon>
        <taxon>Pentapetalae</taxon>
        <taxon>asterids</taxon>
        <taxon>lamiids</taxon>
        <taxon>Solanales</taxon>
        <taxon>Solanaceae</taxon>
        <taxon>Solanoideae</taxon>
        <taxon>Solaneae</taxon>
        <taxon>Solanum</taxon>
    </lineage>
</organism>
<dbReference type="EMBL" id="GEDG01030460">
    <property type="protein sequence ID" value="JAP11919.1"/>
    <property type="molecule type" value="Transcribed_RNA"/>
</dbReference>